<sequence length="317" mass="33229">MNRLTVSPSPHIFAHNSTQSIMLDVIIALLPAAVASVIFFGAASIAVIAVCVISSFAAEFIFNLIVKKEQQTAWDLSAVVTGLLLALNLPANIPLWQAAVGSVFAIVVVKGLFGGIGQNFANPAITGRIFMLIAFSSMTVSAFPEGSTDAVSGATTLSVLKNYAGAESLENIPSLLDLFLGKCGGALGETSALALLIGGIYLVIRGVISWHTPVTFIATVFVLTLISSGGDVHYAAAQILSGGLFIGAIFMATDYATTPNTKWGKVVFGLGCGLITVLIRLFGSYPEGVSFSILLMNILTPYIERWTRTRPLGGIKA</sequence>
<comment type="similarity">
    <text evidence="10">Belongs to the NqrB/RnfD family.</text>
</comment>
<evidence type="ECO:0000256" key="10">
    <source>
        <dbReference type="HAMAP-Rule" id="MF_00462"/>
    </source>
</evidence>
<keyword evidence="2 10" id="KW-0597">Phosphoprotein</keyword>
<feature type="transmembrane region" description="Helical" evidence="10">
    <location>
        <begin position="45"/>
        <end position="66"/>
    </location>
</feature>
<keyword evidence="10" id="KW-1003">Cell membrane</keyword>
<dbReference type="HAMAP" id="MF_00462">
    <property type="entry name" value="RsxD_RnfD"/>
    <property type="match status" value="1"/>
</dbReference>
<feature type="transmembrane region" description="Helical" evidence="10">
    <location>
        <begin position="179"/>
        <end position="203"/>
    </location>
</feature>
<evidence type="ECO:0000256" key="4">
    <source>
        <dbReference type="ARBA" id="ARBA00022643"/>
    </source>
</evidence>
<dbReference type="InterPro" id="IPR011303">
    <property type="entry name" value="RnfD_bac"/>
</dbReference>
<feature type="transmembrane region" description="Helical" evidence="10">
    <location>
        <begin position="232"/>
        <end position="251"/>
    </location>
</feature>
<accession>A0A9D1KJ89</accession>
<evidence type="ECO:0000256" key="6">
    <source>
        <dbReference type="ARBA" id="ARBA00022967"/>
    </source>
</evidence>
<keyword evidence="4 10" id="KW-0288">FMN</keyword>
<dbReference type="Pfam" id="PF03116">
    <property type="entry name" value="NQR2_RnfD_RnfE"/>
    <property type="match status" value="1"/>
</dbReference>
<comment type="function">
    <text evidence="10">Part of a membrane-bound complex that couples electron transfer with translocation of ions across the membrane.</text>
</comment>
<dbReference type="GO" id="GO:0055085">
    <property type="term" value="P:transmembrane transport"/>
    <property type="evidence" value="ECO:0007669"/>
    <property type="project" value="InterPro"/>
</dbReference>
<keyword evidence="6 10" id="KW-1278">Translocase</keyword>
<keyword evidence="5 10" id="KW-0812">Transmembrane</keyword>
<dbReference type="NCBIfam" id="TIGR01946">
    <property type="entry name" value="rnfD"/>
    <property type="match status" value="1"/>
</dbReference>
<organism evidence="11 12">
    <name type="scientific">Candidatus Faeciplasma pullistercoris</name>
    <dbReference type="NCBI Taxonomy" id="2840800"/>
    <lineage>
        <taxon>Bacteria</taxon>
        <taxon>Bacillati</taxon>
        <taxon>Bacillota</taxon>
        <taxon>Clostridia</taxon>
        <taxon>Eubacteriales</taxon>
        <taxon>Oscillospiraceae</taxon>
        <taxon>Oscillospiraceae incertae sedis</taxon>
        <taxon>Candidatus Faeciplasma</taxon>
    </lineage>
</organism>
<comment type="subunit">
    <text evidence="10">The complex is composed of six subunits: RnfA, RnfB, RnfC, RnfD, RnfE and RnfG.</text>
</comment>
<dbReference type="EC" id="7.-.-.-" evidence="10"/>
<keyword evidence="3 10" id="KW-0285">Flavoprotein</keyword>
<reference evidence="11" key="1">
    <citation type="submission" date="2020-10" db="EMBL/GenBank/DDBJ databases">
        <authorList>
            <person name="Gilroy R."/>
        </authorList>
    </citation>
    <scope>NUCLEOTIDE SEQUENCE</scope>
    <source>
        <strain evidence="11">CHK33-4379</strain>
    </source>
</reference>
<dbReference type="GO" id="GO:0022900">
    <property type="term" value="P:electron transport chain"/>
    <property type="evidence" value="ECO:0007669"/>
    <property type="project" value="UniProtKB-UniRule"/>
</dbReference>
<dbReference type="GO" id="GO:0005886">
    <property type="term" value="C:plasma membrane"/>
    <property type="evidence" value="ECO:0007669"/>
    <property type="project" value="UniProtKB-SubCell"/>
</dbReference>
<evidence type="ECO:0000256" key="8">
    <source>
        <dbReference type="ARBA" id="ARBA00022989"/>
    </source>
</evidence>
<keyword evidence="7 10" id="KW-0249">Electron transport</keyword>
<dbReference type="AlphaFoldDB" id="A0A9D1KJ89"/>
<reference evidence="11" key="2">
    <citation type="journal article" date="2021" name="PeerJ">
        <title>Extensive microbial diversity within the chicken gut microbiome revealed by metagenomics and culture.</title>
        <authorList>
            <person name="Gilroy R."/>
            <person name="Ravi A."/>
            <person name="Getino M."/>
            <person name="Pursley I."/>
            <person name="Horton D.L."/>
            <person name="Alikhan N.F."/>
            <person name="Baker D."/>
            <person name="Gharbi K."/>
            <person name="Hall N."/>
            <person name="Watson M."/>
            <person name="Adriaenssens E.M."/>
            <person name="Foster-Nyarko E."/>
            <person name="Jarju S."/>
            <person name="Secka A."/>
            <person name="Antonio M."/>
            <person name="Oren A."/>
            <person name="Chaudhuri R.R."/>
            <person name="La Ragione R."/>
            <person name="Hildebrand F."/>
            <person name="Pallen M.J."/>
        </authorList>
    </citation>
    <scope>NUCLEOTIDE SEQUENCE</scope>
    <source>
        <strain evidence="11">CHK33-4379</strain>
    </source>
</reference>
<evidence type="ECO:0000256" key="9">
    <source>
        <dbReference type="ARBA" id="ARBA00023136"/>
    </source>
</evidence>
<feature type="transmembrane region" description="Helical" evidence="10">
    <location>
        <begin position="210"/>
        <end position="226"/>
    </location>
</feature>
<feature type="transmembrane region" description="Helical" evidence="10">
    <location>
        <begin position="125"/>
        <end position="143"/>
    </location>
</feature>
<keyword evidence="1 10" id="KW-0813">Transport</keyword>
<proteinExistence type="inferred from homology"/>
<evidence type="ECO:0000256" key="7">
    <source>
        <dbReference type="ARBA" id="ARBA00022982"/>
    </source>
</evidence>
<feature type="transmembrane region" description="Helical" evidence="10">
    <location>
        <begin position="95"/>
        <end position="113"/>
    </location>
</feature>
<keyword evidence="9 10" id="KW-0472">Membrane</keyword>
<evidence type="ECO:0000256" key="1">
    <source>
        <dbReference type="ARBA" id="ARBA00022448"/>
    </source>
</evidence>
<dbReference type="InterPro" id="IPR004338">
    <property type="entry name" value="NqrB/RnfD"/>
</dbReference>
<comment type="caution">
    <text evidence="11">The sequence shown here is derived from an EMBL/GenBank/DDBJ whole genome shotgun (WGS) entry which is preliminary data.</text>
</comment>
<dbReference type="PANTHER" id="PTHR30578:SF0">
    <property type="entry name" value="ION-TRANSLOCATING OXIDOREDUCTASE COMPLEX SUBUNIT D"/>
    <property type="match status" value="1"/>
</dbReference>
<name>A0A9D1KJ89_9FIRM</name>
<evidence type="ECO:0000313" key="11">
    <source>
        <dbReference type="EMBL" id="HIT58659.1"/>
    </source>
</evidence>
<dbReference type="Proteomes" id="UP000824136">
    <property type="component" value="Unassembled WGS sequence"/>
</dbReference>
<comment type="cofactor">
    <cofactor evidence="10">
        <name>FMN</name>
        <dbReference type="ChEBI" id="CHEBI:58210"/>
    </cofactor>
</comment>
<dbReference type="EMBL" id="DVLL01000012">
    <property type="protein sequence ID" value="HIT58659.1"/>
    <property type="molecule type" value="Genomic_DNA"/>
</dbReference>
<evidence type="ECO:0000256" key="3">
    <source>
        <dbReference type="ARBA" id="ARBA00022630"/>
    </source>
</evidence>
<protein>
    <recommendedName>
        <fullName evidence="10">Ion-translocating oxidoreductase complex subunit D</fullName>
        <ecNumber evidence="10">7.-.-.-</ecNumber>
    </recommendedName>
    <alternativeName>
        <fullName evidence="10">Rnf electron transport complex subunit D</fullName>
    </alternativeName>
</protein>
<gene>
    <name evidence="10" type="primary">rnfD</name>
    <name evidence="11" type="ORF">IAC39_02955</name>
</gene>
<evidence type="ECO:0000313" key="12">
    <source>
        <dbReference type="Proteomes" id="UP000824136"/>
    </source>
</evidence>
<comment type="subcellular location">
    <subcellularLocation>
        <location evidence="10">Cell membrane</location>
        <topology evidence="10">Multi-pass membrane protein</topology>
    </subcellularLocation>
</comment>
<evidence type="ECO:0000256" key="5">
    <source>
        <dbReference type="ARBA" id="ARBA00022692"/>
    </source>
</evidence>
<dbReference type="PANTHER" id="PTHR30578">
    <property type="entry name" value="ELECTRON TRANSPORT COMPLEX PROTEIN RNFD"/>
    <property type="match status" value="1"/>
</dbReference>
<feature type="transmembrane region" description="Helical" evidence="10">
    <location>
        <begin position="263"/>
        <end position="283"/>
    </location>
</feature>
<feature type="transmembrane region" description="Helical" evidence="10">
    <location>
        <begin position="21"/>
        <end position="39"/>
    </location>
</feature>
<feature type="modified residue" description="FMN phosphoryl threonine" evidence="10">
    <location>
        <position position="155"/>
    </location>
</feature>
<keyword evidence="8 10" id="KW-1133">Transmembrane helix</keyword>
<evidence type="ECO:0000256" key="2">
    <source>
        <dbReference type="ARBA" id="ARBA00022553"/>
    </source>
</evidence>